<feature type="chain" id="PRO_5043740076" description="Ig-like domain-containing protein" evidence="5">
    <location>
        <begin position="21"/>
        <end position="429"/>
    </location>
</feature>
<dbReference type="Gene3D" id="2.60.40.10">
    <property type="entry name" value="Immunoglobulins"/>
    <property type="match status" value="2"/>
</dbReference>
<dbReference type="EMBL" id="CALNXJ010000004">
    <property type="protein sequence ID" value="CAH3038593.1"/>
    <property type="molecule type" value="Genomic_DNA"/>
</dbReference>
<dbReference type="PANTHER" id="PTHR45080:SF8">
    <property type="entry name" value="IG-LIKE DOMAIN-CONTAINING PROTEIN"/>
    <property type="match status" value="1"/>
</dbReference>
<evidence type="ECO:0000256" key="2">
    <source>
        <dbReference type="ARBA" id="ARBA00023157"/>
    </source>
</evidence>
<feature type="region of interest" description="Disordered" evidence="3">
    <location>
        <begin position="402"/>
        <end position="429"/>
    </location>
</feature>
<dbReference type="PANTHER" id="PTHR45080">
    <property type="entry name" value="CONTACTIN 5"/>
    <property type="match status" value="1"/>
</dbReference>
<dbReference type="InterPro" id="IPR036179">
    <property type="entry name" value="Ig-like_dom_sf"/>
</dbReference>
<dbReference type="CDD" id="cd00096">
    <property type="entry name" value="Ig"/>
    <property type="match status" value="1"/>
</dbReference>
<feature type="domain" description="Ig-like" evidence="6">
    <location>
        <begin position="254"/>
        <end position="337"/>
    </location>
</feature>
<dbReference type="InterPro" id="IPR013783">
    <property type="entry name" value="Ig-like_fold"/>
</dbReference>
<dbReference type="SUPFAM" id="SSF48726">
    <property type="entry name" value="Immunoglobulin"/>
    <property type="match status" value="2"/>
</dbReference>
<dbReference type="InterPro" id="IPR003599">
    <property type="entry name" value="Ig_sub"/>
</dbReference>
<dbReference type="AlphaFoldDB" id="A0AAU9VXM8"/>
<organism evidence="7 8">
    <name type="scientific">Pocillopora meandrina</name>
    <dbReference type="NCBI Taxonomy" id="46732"/>
    <lineage>
        <taxon>Eukaryota</taxon>
        <taxon>Metazoa</taxon>
        <taxon>Cnidaria</taxon>
        <taxon>Anthozoa</taxon>
        <taxon>Hexacorallia</taxon>
        <taxon>Scleractinia</taxon>
        <taxon>Astrocoeniina</taxon>
        <taxon>Pocilloporidae</taxon>
        <taxon>Pocillopora</taxon>
    </lineage>
</organism>
<evidence type="ECO:0000256" key="1">
    <source>
        <dbReference type="ARBA" id="ARBA00022729"/>
    </source>
</evidence>
<evidence type="ECO:0000259" key="6">
    <source>
        <dbReference type="PROSITE" id="PS50835"/>
    </source>
</evidence>
<accession>A0AAU9VXM8</accession>
<keyword evidence="4" id="KW-1133">Transmembrane helix</keyword>
<feature type="transmembrane region" description="Helical" evidence="4">
    <location>
        <begin position="365"/>
        <end position="385"/>
    </location>
</feature>
<evidence type="ECO:0000256" key="3">
    <source>
        <dbReference type="SAM" id="MobiDB-lite"/>
    </source>
</evidence>
<gene>
    <name evidence="7" type="ORF">PMEA_00021790</name>
</gene>
<evidence type="ECO:0000313" key="8">
    <source>
        <dbReference type="Proteomes" id="UP001159428"/>
    </source>
</evidence>
<dbReference type="PROSITE" id="PS50835">
    <property type="entry name" value="IG_LIKE"/>
    <property type="match status" value="2"/>
</dbReference>
<feature type="signal peptide" evidence="5">
    <location>
        <begin position="1"/>
        <end position="20"/>
    </location>
</feature>
<keyword evidence="4" id="KW-0812">Transmembrane</keyword>
<name>A0AAU9VXM8_9CNID</name>
<dbReference type="InterPro" id="IPR050958">
    <property type="entry name" value="Cell_Adh-Cytoskel_Orgn"/>
</dbReference>
<dbReference type="Proteomes" id="UP001159428">
    <property type="component" value="Unassembled WGS sequence"/>
</dbReference>
<feature type="domain" description="Ig-like" evidence="6">
    <location>
        <begin position="150"/>
        <end position="240"/>
    </location>
</feature>
<keyword evidence="2" id="KW-1015">Disulfide bond</keyword>
<proteinExistence type="predicted"/>
<evidence type="ECO:0000256" key="5">
    <source>
        <dbReference type="SAM" id="SignalP"/>
    </source>
</evidence>
<dbReference type="GO" id="GO:0005886">
    <property type="term" value="C:plasma membrane"/>
    <property type="evidence" value="ECO:0007669"/>
    <property type="project" value="TreeGrafter"/>
</dbReference>
<dbReference type="GO" id="GO:0043025">
    <property type="term" value="C:neuronal cell body"/>
    <property type="evidence" value="ECO:0007669"/>
    <property type="project" value="TreeGrafter"/>
</dbReference>
<evidence type="ECO:0000256" key="4">
    <source>
        <dbReference type="SAM" id="Phobius"/>
    </source>
</evidence>
<protein>
    <recommendedName>
        <fullName evidence="6">Ig-like domain-containing protein</fullName>
    </recommendedName>
</protein>
<reference evidence="7 8" key="1">
    <citation type="submission" date="2022-05" db="EMBL/GenBank/DDBJ databases">
        <authorList>
            <consortium name="Genoscope - CEA"/>
            <person name="William W."/>
        </authorList>
    </citation>
    <scope>NUCLEOTIDE SEQUENCE [LARGE SCALE GENOMIC DNA]</scope>
</reference>
<keyword evidence="8" id="KW-1185">Reference proteome</keyword>
<dbReference type="InterPro" id="IPR007110">
    <property type="entry name" value="Ig-like_dom"/>
</dbReference>
<dbReference type="GO" id="GO:0050808">
    <property type="term" value="P:synapse organization"/>
    <property type="evidence" value="ECO:0007669"/>
    <property type="project" value="TreeGrafter"/>
</dbReference>
<dbReference type="GO" id="GO:0008046">
    <property type="term" value="F:axon guidance receptor activity"/>
    <property type="evidence" value="ECO:0007669"/>
    <property type="project" value="TreeGrafter"/>
</dbReference>
<dbReference type="Pfam" id="PF07679">
    <property type="entry name" value="I-set"/>
    <property type="match status" value="1"/>
</dbReference>
<dbReference type="InterPro" id="IPR013098">
    <property type="entry name" value="Ig_I-set"/>
</dbReference>
<dbReference type="Pfam" id="PF13927">
    <property type="entry name" value="Ig_3"/>
    <property type="match status" value="1"/>
</dbReference>
<dbReference type="GO" id="GO:0007156">
    <property type="term" value="P:homophilic cell adhesion via plasma membrane adhesion molecules"/>
    <property type="evidence" value="ECO:0007669"/>
    <property type="project" value="TreeGrafter"/>
</dbReference>
<comment type="caution">
    <text evidence="7">The sequence shown here is derived from an EMBL/GenBank/DDBJ whole genome shotgun (WGS) entry which is preliminary data.</text>
</comment>
<dbReference type="GO" id="GO:0030424">
    <property type="term" value="C:axon"/>
    <property type="evidence" value="ECO:0007669"/>
    <property type="project" value="TreeGrafter"/>
</dbReference>
<keyword evidence="1 5" id="KW-0732">Signal</keyword>
<keyword evidence="4" id="KW-0472">Membrane</keyword>
<evidence type="ECO:0000313" key="7">
    <source>
        <dbReference type="EMBL" id="CAH3038593.1"/>
    </source>
</evidence>
<dbReference type="SMART" id="SM00409">
    <property type="entry name" value="IG"/>
    <property type="match status" value="3"/>
</dbReference>
<sequence>MAVLERIIPLFLTVCATVKAQGEPPFGIVQPFPENIYPLEFTRANVTCIAFDATGAQEPKNITFYRRDDLNQYREVTGDEYLFSSKTEYVGVRKIKKLFTTMTWKNITREDDSQNSQLGSYECHAFAVDKSVTAKRHGFSVSVITESEIPKVNVPDSILLDPGDNIKIFCNLTERGNQYSTPLKRISWYKDGRLLESVRNPDPDAEQQNDFLPPLELENVDFQDGGTYTCSLVVKLRNIKEYIVKDTTVLKIAPRLTKPKEDIEKVAFKGDDVSFECAAKGYPLVVEWKVKRKNEETVEACINESDGHYKIEQASMYDPYILTISKLEYSDRGFYYCCLPTNCSKNVDYKCQRFILRVRDRLGPLWPVIGIIVEALVLFLIIFIAEKRKKDKEKGLVDGRMEFSYSSTDDGNGTRGQVRLRKAGETPVA</sequence>